<dbReference type="Gene3D" id="3.40.50.720">
    <property type="entry name" value="NAD(P)-binding Rossmann-like Domain"/>
    <property type="match status" value="1"/>
</dbReference>
<protein>
    <submittedName>
        <fullName evidence="1">Oxidoreductase</fullName>
    </submittedName>
</protein>
<dbReference type="EMBL" id="CP019630">
    <property type="protein sequence ID" value="AQQ05598.1"/>
    <property type="molecule type" value="Genomic_DNA"/>
</dbReference>
<accession>A0ABN4WZ20</accession>
<gene>
    <name evidence="1" type="ORF">B0E33_20165</name>
</gene>
<proteinExistence type="predicted"/>
<dbReference type="Pfam" id="PF00106">
    <property type="entry name" value="adh_short"/>
    <property type="match status" value="1"/>
</dbReference>
<evidence type="ECO:0000313" key="2">
    <source>
        <dbReference type="Proteomes" id="UP000188174"/>
    </source>
</evidence>
<evidence type="ECO:0000313" key="1">
    <source>
        <dbReference type="EMBL" id="AQQ05598.1"/>
    </source>
</evidence>
<keyword evidence="2" id="KW-1185">Reference proteome</keyword>
<dbReference type="SUPFAM" id="SSF51735">
    <property type="entry name" value="NAD(P)-binding Rossmann-fold domains"/>
    <property type="match status" value="1"/>
</dbReference>
<dbReference type="PANTHER" id="PTHR43431">
    <property type="entry name" value="OXIDOREDUCTASE, SHORT CHAIN DEHYDROGENASE/REDUCTASE FAMILY (AFU_ORTHOLOGUE AFUA_5G14000)"/>
    <property type="match status" value="1"/>
</dbReference>
<dbReference type="Proteomes" id="UP000188174">
    <property type="component" value="Chromosome"/>
</dbReference>
<dbReference type="PRINTS" id="PR00081">
    <property type="entry name" value="GDHRDH"/>
</dbReference>
<organism evidence="1 2">
    <name type="scientific">Roseibium algicola</name>
    <dbReference type="NCBI Taxonomy" id="2857014"/>
    <lineage>
        <taxon>Bacteria</taxon>
        <taxon>Pseudomonadati</taxon>
        <taxon>Pseudomonadota</taxon>
        <taxon>Alphaproteobacteria</taxon>
        <taxon>Hyphomicrobiales</taxon>
        <taxon>Stappiaceae</taxon>
        <taxon>Roseibium</taxon>
    </lineage>
</organism>
<name>A0ABN4WZ20_9HYPH</name>
<dbReference type="InterPro" id="IPR002347">
    <property type="entry name" value="SDR_fam"/>
</dbReference>
<sequence>MVSGNALIVGAGPGLSASLARTFAKEGYRVSLAARSPGKLEGLCAETGAKAHACNAADAASVARLFQGLDEAGATPDLVVYNASGRVRGPVAELDLEDVHAALDVTAFGALAVAHEAAKRMVPKGKGVMLFTGASAGIKGFPQSAPFAMGKFALRGLCQSLARELSPKNIHVVHFVIDGVIYNPDRGAPYDDPDKTLHPDAIARTYLEISRQDKSAWTSELELRPSVEKF</sequence>
<dbReference type="PANTHER" id="PTHR43431:SF7">
    <property type="entry name" value="OXIDOREDUCTASE, SHORT CHAIN DEHYDROGENASE_REDUCTASE FAMILY (AFU_ORTHOLOGUE AFUA_5G14000)"/>
    <property type="match status" value="1"/>
</dbReference>
<dbReference type="InterPro" id="IPR036291">
    <property type="entry name" value="NAD(P)-bd_dom_sf"/>
</dbReference>
<reference evidence="1 2" key="1">
    <citation type="submission" date="2017-02" db="EMBL/GenBank/DDBJ databases">
        <authorList>
            <person name="Jeong S."/>
        </authorList>
    </citation>
    <scope>NUCLEOTIDE SEQUENCE [LARGE SCALE GENOMIC DNA]</scope>
    <source>
        <strain evidence="1 2">RMAR6-6</strain>
    </source>
</reference>